<comment type="caution">
    <text evidence="2">The sequence shown here is derived from an EMBL/GenBank/DDBJ whole genome shotgun (WGS) entry which is preliminary data.</text>
</comment>
<proteinExistence type="predicted"/>
<gene>
    <name evidence="2" type="ORF">HNQ77_005442</name>
</gene>
<reference evidence="2 3" key="1">
    <citation type="submission" date="2020-08" db="EMBL/GenBank/DDBJ databases">
        <title>Genomic Encyclopedia of Type Strains, Phase IV (KMG-IV): sequencing the most valuable type-strain genomes for metagenomic binning, comparative biology and taxonomic classification.</title>
        <authorList>
            <person name="Goeker M."/>
        </authorList>
    </citation>
    <scope>NUCLEOTIDE SEQUENCE [LARGE SCALE GENOMIC DNA]</scope>
    <source>
        <strain evidence="2 3">DSM 103733</strain>
    </source>
</reference>
<evidence type="ECO:0000313" key="2">
    <source>
        <dbReference type="EMBL" id="MBB6147444.1"/>
    </source>
</evidence>
<protein>
    <submittedName>
        <fullName evidence="2">Malate dehydrogenase (Oxaloacetate-decarboxylating)</fullName>
        <ecNumber evidence="2">1.1.1.38</ecNumber>
    </submittedName>
</protein>
<dbReference type="EC" id="1.1.1.38" evidence="2"/>
<name>A0A841KAU9_9BACT</name>
<dbReference type="AlphaFoldDB" id="A0A841KAU9"/>
<dbReference type="InterPro" id="IPR036291">
    <property type="entry name" value="NAD(P)-bd_dom_sf"/>
</dbReference>
<dbReference type="Pfam" id="PF03949">
    <property type="entry name" value="Malic_M"/>
    <property type="match status" value="1"/>
</dbReference>
<dbReference type="PANTHER" id="PTHR23406:SF34">
    <property type="entry name" value="NAD-DEPENDENT MALIC ENZYME, MITOCHONDRIAL"/>
    <property type="match status" value="1"/>
</dbReference>
<keyword evidence="3" id="KW-1185">Reference proteome</keyword>
<keyword evidence="2" id="KW-0560">Oxidoreductase</keyword>
<sequence>MARHSGRPIISPLPNPTSRYEAVPEDLLKWTDGRALIGTGIPFPPAEMNGRTFHFAQTNNS</sequence>
<dbReference type="InterPro" id="IPR012302">
    <property type="entry name" value="Malic_NAD-bd"/>
</dbReference>
<feature type="domain" description="Malic enzyme NAD-binding" evidence="1">
    <location>
        <begin position="1"/>
        <end position="61"/>
    </location>
</feature>
<dbReference type="GO" id="GO:0051287">
    <property type="term" value="F:NAD binding"/>
    <property type="evidence" value="ECO:0007669"/>
    <property type="project" value="InterPro"/>
</dbReference>
<organism evidence="2 3">
    <name type="scientific">Silvibacterium bohemicum</name>
    <dbReference type="NCBI Taxonomy" id="1577686"/>
    <lineage>
        <taxon>Bacteria</taxon>
        <taxon>Pseudomonadati</taxon>
        <taxon>Acidobacteriota</taxon>
        <taxon>Terriglobia</taxon>
        <taxon>Terriglobales</taxon>
        <taxon>Acidobacteriaceae</taxon>
        <taxon>Silvibacterium</taxon>
    </lineage>
</organism>
<dbReference type="SUPFAM" id="SSF51735">
    <property type="entry name" value="NAD(P)-binding Rossmann-fold domains"/>
    <property type="match status" value="1"/>
</dbReference>
<dbReference type="Proteomes" id="UP000538666">
    <property type="component" value="Unassembled WGS sequence"/>
</dbReference>
<dbReference type="GO" id="GO:0006108">
    <property type="term" value="P:malate metabolic process"/>
    <property type="evidence" value="ECO:0007669"/>
    <property type="project" value="TreeGrafter"/>
</dbReference>
<dbReference type="GO" id="GO:0004470">
    <property type="term" value="F:malic enzyme activity"/>
    <property type="evidence" value="ECO:0007669"/>
    <property type="project" value="TreeGrafter"/>
</dbReference>
<evidence type="ECO:0000259" key="1">
    <source>
        <dbReference type="Pfam" id="PF03949"/>
    </source>
</evidence>
<dbReference type="Gene3D" id="3.40.50.720">
    <property type="entry name" value="NAD(P)-binding Rossmann-like Domain"/>
    <property type="match status" value="1"/>
</dbReference>
<evidence type="ECO:0000313" key="3">
    <source>
        <dbReference type="Proteomes" id="UP000538666"/>
    </source>
</evidence>
<accession>A0A841KAU9</accession>
<dbReference type="PANTHER" id="PTHR23406">
    <property type="entry name" value="MALIC ENZYME-RELATED"/>
    <property type="match status" value="1"/>
</dbReference>
<dbReference type="EMBL" id="JACHEK010000016">
    <property type="protein sequence ID" value="MBB6147444.1"/>
    <property type="molecule type" value="Genomic_DNA"/>
</dbReference>